<gene>
    <name evidence="1" type="ORF">GL300_18495</name>
</gene>
<name>A0A844HRZ3_9RHOB</name>
<accession>A0A844HRZ3</accession>
<dbReference type="RefSeq" id="WP_155041145.1">
    <property type="nucleotide sequence ID" value="NZ_WMIG01000013.1"/>
</dbReference>
<reference evidence="1 2" key="1">
    <citation type="submission" date="2019-11" db="EMBL/GenBank/DDBJ databases">
        <authorList>
            <person name="Dong K."/>
        </authorList>
    </citation>
    <scope>NUCLEOTIDE SEQUENCE [LARGE SCALE GENOMIC DNA]</scope>
    <source>
        <strain evidence="1 2">NBRC 112902</strain>
    </source>
</reference>
<dbReference type="AlphaFoldDB" id="A0A844HRZ3"/>
<sequence>MGFYIAEMVRFYSMPLPMVLALPSRQFAFLIRQQSRIEAKEGLTQIRLMGCIHGEESLKETVDALLERLGKTETFQVVSKTRSGVVNMDDVNEMDPDFDRHALRALKARHG</sequence>
<dbReference type="OrthoDB" id="10013426at2"/>
<organism evidence="1 2">
    <name type="scientific">Paracoccus litorisediminis</name>
    <dbReference type="NCBI Taxonomy" id="2006130"/>
    <lineage>
        <taxon>Bacteria</taxon>
        <taxon>Pseudomonadati</taxon>
        <taxon>Pseudomonadota</taxon>
        <taxon>Alphaproteobacteria</taxon>
        <taxon>Rhodobacterales</taxon>
        <taxon>Paracoccaceae</taxon>
        <taxon>Paracoccus</taxon>
    </lineage>
</organism>
<evidence type="ECO:0000313" key="1">
    <source>
        <dbReference type="EMBL" id="MTH61204.1"/>
    </source>
</evidence>
<evidence type="ECO:0000313" key="2">
    <source>
        <dbReference type="Proteomes" id="UP000449846"/>
    </source>
</evidence>
<proteinExistence type="predicted"/>
<dbReference type="Proteomes" id="UP000449846">
    <property type="component" value="Unassembled WGS sequence"/>
</dbReference>
<comment type="caution">
    <text evidence="1">The sequence shown here is derived from an EMBL/GenBank/DDBJ whole genome shotgun (WGS) entry which is preliminary data.</text>
</comment>
<dbReference type="EMBL" id="WMIG01000013">
    <property type="protein sequence ID" value="MTH61204.1"/>
    <property type="molecule type" value="Genomic_DNA"/>
</dbReference>
<keyword evidence="2" id="KW-1185">Reference proteome</keyword>
<protein>
    <submittedName>
        <fullName evidence="1">Uncharacterized protein</fullName>
    </submittedName>
</protein>